<dbReference type="AlphaFoldDB" id="A0A0Q9XX04"/>
<name>A0A0Q9XX04_9BACI</name>
<dbReference type="PATRIC" id="fig|217031.4.peg.8467"/>
<keyword evidence="1" id="KW-0472">Membrane</keyword>
<proteinExistence type="predicted"/>
<keyword evidence="1" id="KW-1133">Transmembrane helix</keyword>
<feature type="transmembrane region" description="Helical" evidence="1">
    <location>
        <begin position="16"/>
        <end position="36"/>
    </location>
</feature>
<organism evidence="2 3">
    <name type="scientific">Lederbergia galactosidilytica</name>
    <dbReference type="NCBI Taxonomy" id="217031"/>
    <lineage>
        <taxon>Bacteria</taxon>
        <taxon>Bacillati</taxon>
        <taxon>Bacillota</taxon>
        <taxon>Bacilli</taxon>
        <taxon>Bacillales</taxon>
        <taxon>Bacillaceae</taxon>
        <taxon>Lederbergia</taxon>
    </lineage>
</organism>
<evidence type="ECO:0000313" key="3">
    <source>
        <dbReference type="Proteomes" id="UP000053881"/>
    </source>
</evidence>
<evidence type="ECO:0000313" key="2">
    <source>
        <dbReference type="EMBL" id="KRG08019.1"/>
    </source>
</evidence>
<dbReference type="Proteomes" id="UP000053881">
    <property type="component" value="Unassembled WGS sequence"/>
</dbReference>
<keyword evidence="1" id="KW-0812">Transmembrane</keyword>
<dbReference type="EMBL" id="LGPB01000143">
    <property type="protein sequence ID" value="KRG08019.1"/>
    <property type="molecule type" value="Genomic_DNA"/>
</dbReference>
<accession>A0A0Q9XX04</accession>
<sequence length="73" mass="8640">MNLLNLCSRRTIQGKFFILNILLTLIPMIIISSVVYKVSVYKLEKRAEDRAREPKIGQYPRFKLVISTYKIYM</sequence>
<gene>
    <name evidence="2" type="ORF">ACA29_25045</name>
</gene>
<comment type="caution">
    <text evidence="2">The sequence shown here is derived from an EMBL/GenBank/DDBJ whole genome shotgun (WGS) entry which is preliminary data.</text>
</comment>
<protein>
    <submittedName>
        <fullName evidence="2">Uncharacterized protein</fullName>
    </submittedName>
</protein>
<reference evidence="2 3" key="1">
    <citation type="submission" date="2015-06" db="EMBL/GenBank/DDBJ databases">
        <title>Genome sequencing project of Bacillus galactosidilyticus PL133.</title>
        <authorList>
            <person name="Gaiero J."/>
            <person name="Nicol R."/>
            <person name="Habash M."/>
        </authorList>
    </citation>
    <scope>NUCLEOTIDE SEQUENCE [LARGE SCALE GENOMIC DNA]</scope>
    <source>
        <strain evidence="2 3">PL133</strain>
    </source>
</reference>
<evidence type="ECO:0000256" key="1">
    <source>
        <dbReference type="SAM" id="Phobius"/>
    </source>
</evidence>